<name>A0A328C9N4_9DELT</name>
<dbReference type="EMBL" id="QHKO01000001">
    <property type="protein sequence ID" value="RAL24658.1"/>
    <property type="molecule type" value="Genomic_DNA"/>
</dbReference>
<evidence type="ECO:0000313" key="3">
    <source>
        <dbReference type="Proteomes" id="UP000249169"/>
    </source>
</evidence>
<accession>A0A328C9N4</accession>
<protein>
    <submittedName>
        <fullName evidence="2">Uncharacterized protein</fullName>
    </submittedName>
</protein>
<reference evidence="2 3" key="1">
    <citation type="submission" date="2018-05" db="EMBL/GenBank/DDBJ databases">
        <title>Lujinxingia marina gen. nov. sp. nov., a new facultative anaerobic member of the class Deltaproteobacteria, and proposal of Lujinxingaceae fam. nov.</title>
        <authorList>
            <person name="Li C.-M."/>
        </authorList>
    </citation>
    <scope>NUCLEOTIDE SEQUENCE [LARGE SCALE GENOMIC DNA]</scope>
    <source>
        <strain evidence="2 3">B210</strain>
    </source>
</reference>
<comment type="caution">
    <text evidence="2">The sequence shown here is derived from an EMBL/GenBank/DDBJ whole genome shotgun (WGS) entry which is preliminary data.</text>
</comment>
<keyword evidence="3" id="KW-1185">Reference proteome</keyword>
<dbReference type="Proteomes" id="UP000249169">
    <property type="component" value="Unassembled WGS sequence"/>
</dbReference>
<sequence>MALIAAVLVLHRNPIAVDADEQLSAGVEVTREARADVLVVLDYEVIRQSGPSFSERDFSAAWINLVEQEFGPVAIATPQTLAASTLDESRVIILTSSVTADLPSSTLEAVRRRAREGSLVIVERPRGELRAQFSANGRAGVRRAQRLTHADGLSDPFLSQLRQTPMATDFIGSTSPREGASTLLSIDGAPVIYALPVGQGHVITVDFDLGEQLVSLQQGRPDENYRLRGDHGQRPPRTSDLVADEKLPGAEVPYADLLERYIAHGVIARYAPLPAFWAYPGDALGAVVFLHEDARLGDGGAWMLDYENSQRANSTLLSSIDSGLTKEGAESIHKRGGEVGLLWRYPHPHTATYAPDGFGAFQPLKRPLTIEEQLNQMRDLLPINYIRTTRSIDGTWAPTWSAPLAALAEANIRIDASYAVPGHSGFAFGTGLPFLALSDEGIPLGLRELPIIVPPHRLQGPDFATLLETSAGGHHQTITVAIDPGAFADYPNVDDFEEWLSMFESIESHQHTVMNALRLDAFQRSRRAGSIRSRLLRNTELPAHTRESADRARTGTIMRLTIEAKERNMSVVIPATIGDRSFLGARSGTRRVGGELMSSEVETFEASLIGLQLRRVPLSQGFNNFEFYYD</sequence>
<dbReference type="AlphaFoldDB" id="A0A328C9N4"/>
<evidence type="ECO:0000313" key="2">
    <source>
        <dbReference type="EMBL" id="RAL24658.1"/>
    </source>
</evidence>
<gene>
    <name evidence="2" type="ORF">DL240_00160</name>
</gene>
<proteinExistence type="predicted"/>
<feature type="region of interest" description="Disordered" evidence="1">
    <location>
        <begin position="220"/>
        <end position="241"/>
    </location>
</feature>
<feature type="compositionally biased region" description="Basic and acidic residues" evidence="1">
    <location>
        <begin position="220"/>
        <end position="233"/>
    </location>
</feature>
<organism evidence="2 3">
    <name type="scientific">Lujinxingia litoralis</name>
    <dbReference type="NCBI Taxonomy" id="2211119"/>
    <lineage>
        <taxon>Bacteria</taxon>
        <taxon>Deltaproteobacteria</taxon>
        <taxon>Bradymonadales</taxon>
        <taxon>Lujinxingiaceae</taxon>
        <taxon>Lujinxingia</taxon>
    </lineage>
</organism>
<evidence type="ECO:0000256" key="1">
    <source>
        <dbReference type="SAM" id="MobiDB-lite"/>
    </source>
</evidence>